<dbReference type="EMBL" id="JACHDR010000001">
    <property type="protein sequence ID" value="MBB5512450.1"/>
    <property type="molecule type" value="Genomic_DNA"/>
</dbReference>
<dbReference type="RefSeq" id="WP_183664419.1">
    <property type="nucleotide sequence ID" value="NZ_BAAARH010000014.1"/>
</dbReference>
<feature type="DNA-binding region" description="H-T-H motif" evidence="2">
    <location>
        <begin position="24"/>
        <end position="43"/>
    </location>
</feature>
<proteinExistence type="predicted"/>
<dbReference type="Gene3D" id="1.10.357.10">
    <property type="entry name" value="Tetracycline Repressor, domain 2"/>
    <property type="match status" value="1"/>
</dbReference>
<gene>
    <name evidence="4" type="ORF">HD598_001137</name>
</gene>
<sequence length="181" mass="19300">MRTRERALKAAVTVVATKGFQALTHASVDAEAELPAGSTSNYFRTKSALISGLIEHISAPEQRSVPEVFAPETPEELVDKVSALVIELTTNRREYTAARLAIFLSGNHRAEIREGFAVGGASFRAAVKACFERFGAEDPGLASDAIVACAEGIIYRQIVWGFDIDPHGQLGLIAKGALASS</sequence>
<evidence type="ECO:0000259" key="3">
    <source>
        <dbReference type="PROSITE" id="PS50977"/>
    </source>
</evidence>
<dbReference type="PROSITE" id="PS50977">
    <property type="entry name" value="HTH_TETR_2"/>
    <property type="match status" value="1"/>
</dbReference>
<dbReference type="GO" id="GO:0003677">
    <property type="term" value="F:DNA binding"/>
    <property type="evidence" value="ECO:0007669"/>
    <property type="project" value="UniProtKB-UniRule"/>
</dbReference>
<dbReference type="InterPro" id="IPR001647">
    <property type="entry name" value="HTH_TetR"/>
</dbReference>
<protein>
    <submittedName>
        <fullName evidence="4">AcrR family transcriptional regulator</fullName>
    </submittedName>
</protein>
<evidence type="ECO:0000256" key="1">
    <source>
        <dbReference type="ARBA" id="ARBA00023125"/>
    </source>
</evidence>
<dbReference type="SUPFAM" id="SSF46689">
    <property type="entry name" value="Homeodomain-like"/>
    <property type="match status" value="1"/>
</dbReference>
<feature type="domain" description="HTH tetR-type" evidence="3">
    <location>
        <begin position="1"/>
        <end position="61"/>
    </location>
</feature>
<accession>A0A7W8WZL6</accession>
<evidence type="ECO:0000256" key="2">
    <source>
        <dbReference type="PROSITE-ProRule" id="PRU00335"/>
    </source>
</evidence>
<dbReference type="AlphaFoldDB" id="A0A7W8WZL6"/>
<dbReference type="InterPro" id="IPR041583">
    <property type="entry name" value="TetR_C_31"/>
</dbReference>
<keyword evidence="1 2" id="KW-0238">DNA-binding</keyword>
<evidence type="ECO:0000313" key="5">
    <source>
        <dbReference type="Proteomes" id="UP000580797"/>
    </source>
</evidence>
<reference evidence="4 5" key="1">
    <citation type="submission" date="2020-08" db="EMBL/GenBank/DDBJ databases">
        <title>Sequencing the genomes of 1000 actinobacteria strains.</title>
        <authorList>
            <person name="Klenk H.-P."/>
        </authorList>
    </citation>
    <scope>NUCLEOTIDE SEQUENCE [LARGE SCALE GENOMIC DNA]</scope>
    <source>
        <strain evidence="4 5">DSM 105783</strain>
    </source>
</reference>
<name>A0A7W8WZL6_9MICC</name>
<dbReference type="InterPro" id="IPR009057">
    <property type="entry name" value="Homeodomain-like_sf"/>
</dbReference>
<dbReference type="Proteomes" id="UP000580797">
    <property type="component" value="Unassembled WGS sequence"/>
</dbReference>
<organism evidence="4 5">
    <name type="scientific">Neomicrococcus aestuarii</name>
    <dbReference type="NCBI Taxonomy" id="556325"/>
    <lineage>
        <taxon>Bacteria</taxon>
        <taxon>Bacillati</taxon>
        <taxon>Actinomycetota</taxon>
        <taxon>Actinomycetes</taxon>
        <taxon>Micrococcales</taxon>
        <taxon>Micrococcaceae</taxon>
        <taxon>Neomicrococcus</taxon>
    </lineage>
</organism>
<evidence type="ECO:0000313" key="4">
    <source>
        <dbReference type="EMBL" id="MBB5512450.1"/>
    </source>
</evidence>
<comment type="caution">
    <text evidence="4">The sequence shown here is derived from an EMBL/GenBank/DDBJ whole genome shotgun (WGS) entry which is preliminary data.</text>
</comment>
<dbReference type="Pfam" id="PF17940">
    <property type="entry name" value="TetR_C_31"/>
    <property type="match status" value="1"/>
</dbReference>